<sequence length="832" mass="91564">MKNLDKGISQIVFPNKDMAEPERPDPPCVDKVTHCSIELSWGGAGPEGDAKGDGRRKYCVQEEEEGKDREYGTVYNGFAINHVFRGLEPNTTYHYRIRVSNNHGCSAWSASISVSTTKVPLTGQDIHKAIVNWEVEKVKHILDESDDSLVNVPDAYGMSPLMIASQKGYTSIVEILIERGADVNYVSGSGKTSLMLACFGGHLKVATILHEHGVILTYKDNGGSNALHWAVDGDRDDCIRWLLNCGVKLLYQSSAILDLLTALFKLYIENTSTSPNLCTLPCAQPRHALCTNELSINLLLLCDTSVIATVDGSEHTARTLLDYGADVNKRDKTGRTALMAAALNGNLRLCQLLIQHGADQTLTNEVSIKASSGTQGVAGPLCVRSPRRPGSPRMASRLFCDKNGRTCLDFAESFGRKKVPPVRRPFFSESMDEGVKERIAKLLGEASNLLTSSPDGTSFNSSDVTLNALARARQMLSQSSSAGVNRRLNSREWLRSVRPQAQASKQREPKKMALEFALLSCLRDEENEDEPYNLTWDSVLASGSNNPQPSSSTATTNDTTSKDSDLTEEKKKNLVHGRKLDIEDESHCEEADSETNFICVDEHNLLSTSGSELSGIQDHTLTFEVEFIGEMAKDLGGPSKEWIRLMNCAIKEKYFDQGLRQYLSDDHYYVGIMIGIALLPNGQLPAFMQNEAIDQLLVFPQVDKCIANIQRGLKVFGLCTIINIYPTLLHLLGPSTAKLSSKMLIQLLKPTFSEGSSAYQKQKQVYALFVKYIPQVSNGQRELISLASILIFVTGAAEEPVLGFVNHPHINFQSTEDVAQFLMTAGQCKRGP</sequence>
<dbReference type="InterPro" id="IPR036770">
    <property type="entry name" value="Ankyrin_rpt-contain_sf"/>
</dbReference>
<dbReference type="STRING" id="45351.A7RH71"/>
<feature type="compositionally biased region" description="Low complexity" evidence="2">
    <location>
        <begin position="550"/>
        <end position="559"/>
    </location>
</feature>
<dbReference type="HOGENOM" id="CLU_341105_0_0_1"/>
<dbReference type="CDD" id="cd00063">
    <property type="entry name" value="FN3"/>
    <property type="match status" value="1"/>
</dbReference>
<dbReference type="SMART" id="SM00060">
    <property type="entry name" value="FN3"/>
    <property type="match status" value="1"/>
</dbReference>
<evidence type="ECO:0000256" key="1">
    <source>
        <dbReference type="PROSITE-ProRule" id="PRU00023"/>
    </source>
</evidence>
<evidence type="ECO:0000313" key="5">
    <source>
        <dbReference type="Proteomes" id="UP000001593"/>
    </source>
</evidence>
<dbReference type="InParanoid" id="A7RH71"/>
<keyword evidence="1" id="KW-0040">ANK repeat</keyword>
<dbReference type="SUPFAM" id="SSF56204">
    <property type="entry name" value="Hect, E3 ligase catalytic domain"/>
    <property type="match status" value="1"/>
</dbReference>
<dbReference type="Pfam" id="PF13637">
    <property type="entry name" value="Ank_4"/>
    <property type="match status" value="1"/>
</dbReference>
<dbReference type="InterPro" id="IPR036116">
    <property type="entry name" value="FN3_sf"/>
</dbReference>
<dbReference type="PANTHER" id="PTHR24183">
    <property type="entry name" value="FIBRONECTIN TYPE 3 AND ANKYRIN REPEAT DOMAINS PROTEIN 1"/>
    <property type="match status" value="1"/>
</dbReference>
<dbReference type="PROSITE" id="PS50088">
    <property type="entry name" value="ANK_REPEAT"/>
    <property type="match status" value="3"/>
</dbReference>
<dbReference type="InterPro" id="IPR003961">
    <property type="entry name" value="FN3_dom"/>
</dbReference>
<dbReference type="Proteomes" id="UP000001593">
    <property type="component" value="Unassembled WGS sequence"/>
</dbReference>
<feature type="region of interest" description="Disordered" evidence="2">
    <location>
        <begin position="1"/>
        <end position="26"/>
    </location>
</feature>
<accession>A7RH71</accession>
<protein>
    <recommendedName>
        <fullName evidence="3">Fibronectin type-III domain-containing protein</fullName>
    </recommendedName>
</protein>
<dbReference type="Gene3D" id="1.25.40.20">
    <property type="entry name" value="Ankyrin repeat-containing domain"/>
    <property type="match status" value="2"/>
</dbReference>
<feature type="domain" description="Fibronectin type-III" evidence="3">
    <location>
        <begin position="23"/>
        <end position="120"/>
    </location>
</feature>
<feature type="region of interest" description="Disordered" evidence="2">
    <location>
        <begin position="537"/>
        <end position="573"/>
    </location>
</feature>
<feature type="compositionally biased region" description="Basic and acidic residues" evidence="2">
    <location>
        <begin position="560"/>
        <end position="572"/>
    </location>
</feature>
<dbReference type="PROSITE" id="PS50853">
    <property type="entry name" value="FN3"/>
    <property type="match status" value="1"/>
</dbReference>
<evidence type="ECO:0000313" key="4">
    <source>
        <dbReference type="EMBL" id="EDO49304.1"/>
    </source>
</evidence>
<reference evidence="4 5" key="1">
    <citation type="journal article" date="2007" name="Science">
        <title>Sea anemone genome reveals ancestral eumetazoan gene repertoire and genomic organization.</title>
        <authorList>
            <person name="Putnam N.H."/>
            <person name="Srivastava M."/>
            <person name="Hellsten U."/>
            <person name="Dirks B."/>
            <person name="Chapman J."/>
            <person name="Salamov A."/>
            <person name="Terry A."/>
            <person name="Shapiro H."/>
            <person name="Lindquist E."/>
            <person name="Kapitonov V.V."/>
            <person name="Jurka J."/>
            <person name="Genikhovich G."/>
            <person name="Grigoriev I.V."/>
            <person name="Lucas S.M."/>
            <person name="Steele R.E."/>
            <person name="Finnerty J.R."/>
            <person name="Technau U."/>
            <person name="Martindale M.Q."/>
            <person name="Rokhsar D.S."/>
        </authorList>
    </citation>
    <scope>NUCLEOTIDE SEQUENCE [LARGE SCALE GENOMIC DNA]</scope>
    <source>
        <strain evidence="5">CH2 X CH6</strain>
    </source>
</reference>
<evidence type="ECO:0000259" key="3">
    <source>
        <dbReference type="PROSITE" id="PS50853"/>
    </source>
</evidence>
<dbReference type="GO" id="GO:0005634">
    <property type="term" value="C:nucleus"/>
    <property type="evidence" value="ECO:0000318"/>
    <property type="project" value="GO_Central"/>
</dbReference>
<dbReference type="PANTHER" id="PTHR24183:SF1">
    <property type="entry name" value="FIBRONECTIN TYPE 3 AND ANKYRIN REPEAT DOMAINS PROTEIN 1"/>
    <property type="match status" value="1"/>
</dbReference>
<gene>
    <name evidence="4" type="ORF">NEMVEDRAFT_v1g197092</name>
</gene>
<dbReference type="SMART" id="SM00248">
    <property type="entry name" value="ANK"/>
    <property type="match status" value="5"/>
</dbReference>
<dbReference type="InterPro" id="IPR035983">
    <property type="entry name" value="Hect_E3_ubiquitin_ligase"/>
</dbReference>
<dbReference type="Gene3D" id="3.90.1750.10">
    <property type="entry name" value="Hect, E3 ligase catalytic domains"/>
    <property type="match status" value="1"/>
</dbReference>
<dbReference type="Gene3D" id="2.60.40.10">
    <property type="entry name" value="Immunoglobulins"/>
    <property type="match status" value="1"/>
</dbReference>
<name>A7RH71_NEMVE</name>
<feature type="repeat" description="ANK" evidence="1">
    <location>
        <begin position="189"/>
        <end position="221"/>
    </location>
</feature>
<dbReference type="Pfam" id="PF12796">
    <property type="entry name" value="Ank_2"/>
    <property type="match status" value="2"/>
</dbReference>
<dbReference type="SUPFAM" id="SSF48403">
    <property type="entry name" value="Ankyrin repeat"/>
    <property type="match status" value="1"/>
</dbReference>
<dbReference type="eggNOG" id="KOG0504">
    <property type="taxonomic scope" value="Eukaryota"/>
</dbReference>
<feature type="repeat" description="ANK" evidence="1">
    <location>
        <begin position="333"/>
        <end position="365"/>
    </location>
</feature>
<dbReference type="GO" id="GO:0004842">
    <property type="term" value="F:ubiquitin-protein transferase activity"/>
    <property type="evidence" value="ECO:0007669"/>
    <property type="project" value="InterPro"/>
</dbReference>
<dbReference type="SUPFAM" id="SSF49265">
    <property type="entry name" value="Fibronectin type III"/>
    <property type="match status" value="1"/>
</dbReference>
<dbReference type="InterPro" id="IPR013783">
    <property type="entry name" value="Ig-like_fold"/>
</dbReference>
<dbReference type="AlphaFoldDB" id="A7RH71"/>
<keyword evidence="5" id="KW-1185">Reference proteome</keyword>
<dbReference type="PROSITE" id="PS50297">
    <property type="entry name" value="ANK_REP_REGION"/>
    <property type="match status" value="2"/>
</dbReference>
<feature type="repeat" description="ANK" evidence="1">
    <location>
        <begin position="156"/>
        <end position="188"/>
    </location>
</feature>
<proteinExistence type="predicted"/>
<dbReference type="InterPro" id="IPR002110">
    <property type="entry name" value="Ankyrin_rpt"/>
</dbReference>
<dbReference type="EMBL" id="DS469510">
    <property type="protein sequence ID" value="EDO49304.1"/>
    <property type="molecule type" value="Genomic_DNA"/>
</dbReference>
<evidence type="ECO:0000256" key="2">
    <source>
        <dbReference type="SAM" id="MobiDB-lite"/>
    </source>
</evidence>
<organism evidence="4 5">
    <name type="scientific">Nematostella vectensis</name>
    <name type="common">Starlet sea anemone</name>
    <dbReference type="NCBI Taxonomy" id="45351"/>
    <lineage>
        <taxon>Eukaryota</taxon>
        <taxon>Metazoa</taxon>
        <taxon>Cnidaria</taxon>
        <taxon>Anthozoa</taxon>
        <taxon>Hexacorallia</taxon>
        <taxon>Actiniaria</taxon>
        <taxon>Edwardsiidae</taxon>
        <taxon>Nematostella</taxon>
    </lineage>
</organism>